<evidence type="ECO:0000256" key="6">
    <source>
        <dbReference type="ARBA" id="ARBA00012216"/>
    </source>
</evidence>
<dbReference type="SUPFAM" id="SSF52440">
    <property type="entry name" value="PreATP-grasp domain"/>
    <property type="match status" value="1"/>
</dbReference>
<comment type="cofactor">
    <cofactor evidence="20">
        <name>Mg(2+)</name>
        <dbReference type="ChEBI" id="CHEBI:18420"/>
    </cofactor>
    <cofactor evidence="20">
        <name>Mn(2+)</name>
        <dbReference type="ChEBI" id="CHEBI:29035"/>
    </cofactor>
    <text evidence="20">Binds 2 magnesium or manganese ions per subunit.</text>
</comment>
<evidence type="ECO:0000259" key="22">
    <source>
        <dbReference type="PROSITE" id="PS50975"/>
    </source>
</evidence>
<dbReference type="PROSITE" id="PS00844">
    <property type="entry name" value="DALA_DALA_LIGASE_2"/>
    <property type="match status" value="1"/>
</dbReference>
<dbReference type="NCBIfam" id="TIGR01205">
    <property type="entry name" value="D_ala_D_alaTIGR"/>
    <property type="match status" value="1"/>
</dbReference>
<keyword evidence="13 18" id="KW-0133">Cell shape</keyword>
<feature type="binding site" evidence="20">
    <location>
        <position position="257"/>
    </location>
    <ligand>
        <name>Mg(2+)</name>
        <dbReference type="ChEBI" id="CHEBI:18420"/>
        <label>1</label>
    </ligand>
</feature>
<organism evidence="23 24">
    <name type="scientific">Buchnera aphidicola</name>
    <name type="common">Pentalonia nigronervosa</name>
    <dbReference type="NCBI Taxonomy" id="1309793"/>
    <lineage>
        <taxon>Bacteria</taxon>
        <taxon>Pseudomonadati</taxon>
        <taxon>Pseudomonadota</taxon>
        <taxon>Gammaproteobacteria</taxon>
        <taxon>Enterobacterales</taxon>
        <taxon>Erwiniaceae</taxon>
        <taxon>Buchnera</taxon>
    </lineage>
</organism>
<dbReference type="PROSITE" id="PS00843">
    <property type="entry name" value="DALA_DALA_LIGASE_1"/>
    <property type="match status" value="1"/>
</dbReference>
<evidence type="ECO:0000256" key="21">
    <source>
        <dbReference type="PROSITE-ProRule" id="PRU00409"/>
    </source>
</evidence>
<keyword evidence="9 20" id="KW-0479">Metal-binding</keyword>
<dbReference type="GO" id="GO:0008360">
    <property type="term" value="P:regulation of cell shape"/>
    <property type="evidence" value="ECO:0007669"/>
    <property type="project" value="UniProtKB-KW"/>
</dbReference>
<dbReference type="PIRSF" id="PIRSF039102">
    <property type="entry name" value="Ddl/VanB"/>
    <property type="match status" value="1"/>
</dbReference>
<dbReference type="Gene3D" id="3.40.50.20">
    <property type="match status" value="1"/>
</dbReference>
<accession>A0A7H1AZM6</accession>
<feature type="binding site" evidence="20">
    <location>
        <position position="270"/>
    </location>
    <ligand>
        <name>Mg(2+)</name>
        <dbReference type="ChEBI" id="CHEBI:18420"/>
        <label>1</label>
    </ligand>
</feature>
<dbReference type="InterPro" id="IPR013815">
    <property type="entry name" value="ATP_grasp_subdomain_1"/>
</dbReference>
<gene>
    <name evidence="18" type="primary">ddl</name>
    <name evidence="23" type="ORF">ICW73_00375</name>
</gene>
<comment type="catalytic activity">
    <reaction evidence="17 18">
        <text>2 D-alanine + ATP = D-alanyl-D-alanine + ADP + phosphate + H(+)</text>
        <dbReference type="Rhea" id="RHEA:11224"/>
        <dbReference type="ChEBI" id="CHEBI:15378"/>
        <dbReference type="ChEBI" id="CHEBI:30616"/>
        <dbReference type="ChEBI" id="CHEBI:43474"/>
        <dbReference type="ChEBI" id="CHEBI:57416"/>
        <dbReference type="ChEBI" id="CHEBI:57822"/>
        <dbReference type="ChEBI" id="CHEBI:456216"/>
        <dbReference type="EC" id="6.3.2.4"/>
    </reaction>
</comment>
<comment type="similarity">
    <text evidence="5 18">Belongs to the D-alanine--D-alanine ligase family.</text>
</comment>
<evidence type="ECO:0000256" key="7">
    <source>
        <dbReference type="ARBA" id="ARBA00022490"/>
    </source>
</evidence>
<dbReference type="InterPro" id="IPR005905">
    <property type="entry name" value="D_ala_D_ala"/>
</dbReference>
<feature type="domain" description="ATP-grasp" evidence="22">
    <location>
        <begin position="101"/>
        <end position="303"/>
    </location>
</feature>
<evidence type="ECO:0000256" key="18">
    <source>
        <dbReference type="HAMAP-Rule" id="MF_00047"/>
    </source>
</evidence>
<dbReference type="PANTHER" id="PTHR23132:SF23">
    <property type="entry name" value="D-ALANINE--D-ALANINE LIGASE B"/>
    <property type="match status" value="1"/>
</dbReference>
<evidence type="ECO:0000256" key="16">
    <source>
        <dbReference type="ARBA" id="ARBA00023316"/>
    </source>
</evidence>
<dbReference type="InterPro" id="IPR011095">
    <property type="entry name" value="Dala_Dala_lig_C"/>
</dbReference>
<evidence type="ECO:0000256" key="1">
    <source>
        <dbReference type="ARBA" id="ARBA00001936"/>
    </source>
</evidence>
<dbReference type="EC" id="6.3.2.4" evidence="6 18"/>
<dbReference type="AlphaFoldDB" id="A0A7H1AZM6"/>
<keyword evidence="8 18" id="KW-0436">Ligase</keyword>
<dbReference type="GO" id="GO:0008716">
    <property type="term" value="F:D-alanine-D-alanine ligase activity"/>
    <property type="evidence" value="ECO:0007669"/>
    <property type="project" value="UniProtKB-UniRule"/>
</dbReference>
<dbReference type="GO" id="GO:0046872">
    <property type="term" value="F:metal ion binding"/>
    <property type="evidence" value="ECO:0007669"/>
    <property type="project" value="UniProtKB-KW"/>
</dbReference>
<feature type="binding site" evidence="20">
    <location>
        <position position="272"/>
    </location>
    <ligand>
        <name>Mg(2+)</name>
        <dbReference type="ChEBI" id="CHEBI:18420"/>
        <label>2</label>
    </ligand>
</feature>
<dbReference type="HAMAP" id="MF_00047">
    <property type="entry name" value="Dala_Dala_lig"/>
    <property type="match status" value="1"/>
</dbReference>
<dbReference type="Proteomes" id="UP000516346">
    <property type="component" value="Chromosome"/>
</dbReference>
<sequence>MNKKIAVLLGGTSPERNISIISGSCVLKSLLKSGLNAHPIDTRDFPIMHLKKQKFNTAYIMLHGKGGEDGSIQGVLEYLNIPYTGSKIMSSAISMDKFRTKQLWRSHSLLTAPNIYLHRNYKKTTSFSLIRKKIVTLGLPVIVKPNCQGSSIGITRVNSIEDLDHALNVAFFYDNYVLIEKFLTGEEYTVPILGDKILPAVHVSTKHQFYDYHAKYLSHTTQYTCPSKLNIQQETRLKKIVMSAWNILGCSGYGRIDVILHENKKFYLLEVNTIPGMTHRSLLPISAKSVGISFDKLVLNILKMTY</sequence>
<comment type="pathway">
    <text evidence="4 18">Cell wall biogenesis; peptidoglycan biosynthesis.</text>
</comment>
<feature type="active site" evidence="19">
    <location>
        <position position="150"/>
    </location>
</feature>
<evidence type="ECO:0000256" key="4">
    <source>
        <dbReference type="ARBA" id="ARBA00004752"/>
    </source>
</evidence>
<dbReference type="FunFam" id="3.30.470.20:FF:000008">
    <property type="entry name" value="D-alanine--D-alanine ligase"/>
    <property type="match status" value="1"/>
</dbReference>
<reference evidence="23 24" key="1">
    <citation type="submission" date="2020-09" db="EMBL/GenBank/DDBJ databases">
        <title>Genome sequence of the banana aphid, Pentalonia nigronervosa Coquerel (Hemiptera: Aphididae) and its symbionts.</title>
        <authorList>
            <person name="Mathers T.C."/>
            <person name="Mugford S.T."/>
            <person name="Hogenhout S.A."/>
            <person name="Tripathi L."/>
        </authorList>
    </citation>
    <scope>NUCLEOTIDE SEQUENCE [LARGE SCALE GENOMIC DNA]</scope>
    <source>
        <strain evidence="23">Ba4</strain>
    </source>
</reference>
<dbReference type="PROSITE" id="PS50975">
    <property type="entry name" value="ATP_GRASP"/>
    <property type="match status" value="1"/>
</dbReference>
<dbReference type="EMBL" id="CP061275">
    <property type="protein sequence ID" value="QNS01931.1"/>
    <property type="molecule type" value="Genomic_DNA"/>
</dbReference>
<dbReference type="Pfam" id="PF01820">
    <property type="entry name" value="Dala_Dala_lig_N"/>
    <property type="match status" value="1"/>
</dbReference>
<keyword evidence="7 18" id="KW-0963">Cytoplasm</keyword>
<comment type="subcellular location">
    <subcellularLocation>
        <location evidence="3 18">Cytoplasm</location>
    </subcellularLocation>
</comment>
<dbReference type="InterPro" id="IPR011761">
    <property type="entry name" value="ATP-grasp"/>
</dbReference>
<dbReference type="SUPFAM" id="SSF56059">
    <property type="entry name" value="Glutathione synthetase ATP-binding domain-like"/>
    <property type="match status" value="1"/>
</dbReference>
<dbReference type="NCBIfam" id="NF002378">
    <property type="entry name" value="PRK01372.1"/>
    <property type="match status" value="1"/>
</dbReference>
<evidence type="ECO:0000313" key="23">
    <source>
        <dbReference type="EMBL" id="QNS01931.1"/>
    </source>
</evidence>
<keyword evidence="10 21" id="KW-0547">Nucleotide-binding</keyword>
<dbReference type="Pfam" id="PF07478">
    <property type="entry name" value="Dala_Dala_lig_C"/>
    <property type="match status" value="1"/>
</dbReference>
<evidence type="ECO:0000256" key="19">
    <source>
        <dbReference type="PIRSR" id="PIRSR039102-1"/>
    </source>
</evidence>
<evidence type="ECO:0000256" key="5">
    <source>
        <dbReference type="ARBA" id="ARBA00010871"/>
    </source>
</evidence>
<dbReference type="GO" id="GO:0071555">
    <property type="term" value="P:cell wall organization"/>
    <property type="evidence" value="ECO:0007669"/>
    <property type="project" value="UniProtKB-KW"/>
</dbReference>
<evidence type="ECO:0000256" key="8">
    <source>
        <dbReference type="ARBA" id="ARBA00022598"/>
    </source>
</evidence>
<feature type="active site" evidence="19">
    <location>
        <position position="281"/>
    </location>
</feature>
<dbReference type="Gene3D" id="3.30.470.20">
    <property type="entry name" value="ATP-grasp fold, B domain"/>
    <property type="match status" value="1"/>
</dbReference>
<evidence type="ECO:0000256" key="14">
    <source>
        <dbReference type="ARBA" id="ARBA00022984"/>
    </source>
</evidence>
<dbReference type="UniPathway" id="UPA00219"/>
<dbReference type="GO" id="GO:0009252">
    <property type="term" value="P:peptidoglycan biosynthetic process"/>
    <property type="evidence" value="ECO:0007669"/>
    <property type="project" value="UniProtKB-UniRule"/>
</dbReference>
<evidence type="ECO:0000256" key="2">
    <source>
        <dbReference type="ARBA" id="ARBA00003921"/>
    </source>
</evidence>
<dbReference type="InterPro" id="IPR016185">
    <property type="entry name" value="PreATP-grasp_dom_sf"/>
</dbReference>
<comment type="function">
    <text evidence="2 18">Cell wall formation.</text>
</comment>
<evidence type="ECO:0000256" key="20">
    <source>
        <dbReference type="PIRSR" id="PIRSR039102-3"/>
    </source>
</evidence>
<evidence type="ECO:0000256" key="3">
    <source>
        <dbReference type="ARBA" id="ARBA00004496"/>
    </source>
</evidence>
<dbReference type="InterPro" id="IPR000291">
    <property type="entry name" value="D-Ala_lig_Van_CS"/>
</dbReference>
<dbReference type="InterPro" id="IPR011127">
    <property type="entry name" value="Dala_Dala_lig_N"/>
</dbReference>
<feature type="binding site" evidence="20">
    <location>
        <position position="270"/>
    </location>
    <ligand>
        <name>Mg(2+)</name>
        <dbReference type="ChEBI" id="CHEBI:18420"/>
        <label>2</label>
    </ligand>
</feature>
<protein>
    <recommendedName>
        <fullName evidence="6 18">D-alanine--D-alanine ligase</fullName>
        <ecNumber evidence="6 18">6.3.2.4</ecNumber>
    </recommendedName>
    <alternativeName>
        <fullName evidence="18">D-Ala-D-Ala ligase</fullName>
    </alternativeName>
    <alternativeName>
        <fullName evidence="18">D-alanylalanine synthetase</fullName>
    </alternativeName>
</protein>
<evidence type="ECO:0000256" key="17">
    <source>
        <dbReference type="ARBA" id="ARBA00047614"/>
    </source>
</evidence>
<evidence type="ECO:0000256" key="10">
    <source>
        <dbReference type="ARBA" id="ARBA00022741"/>
    </source>
</evidence>
<evidence type="ECO:0000313" key="24">
    <source>
        <dbReference type="Proteomes" id="UP000516346"/>
    </source>
</evidence>
<keyword evidence="16 18" id="KW-0961">Cell wall biogenesis/degradation</keyword>
<evidence type="ECO:0000256" key="9">
    <source>
        <dbReference type="ARBA" id="ARBA00022723"/>
    </source>
</evidence>
<comment type="cofactor">
    <cofactor evidence="1">
        <name>Mn(2+)</name>
        <dbReference type="ChEBI" id="CHEBI:29035"/>
    </cofactor>
</comment>
<dbReference type="GO" id="GO:0005524">
    <property type="term" value="F:ATP binding"/>
    <property type="evidence" value="ECO:0007669"/>
    <property type="project" value="UniProtKB-UniRule"/>
</dbReference>
<keyword evidence="14 18" id="KW-0573">Peptidoglycan synthesis</keyword>
<evidence type="ECO:0000256" key="15">
    <source>
        <dbReference type="ARBA" id="ARBA00023211"/>
    </source>
</evidence>
<feature type="active site" evidence="19">
    <location>
        <position position="15"/>
    </location>
</feature>
<dbReference type="Gene3D" id="3.30.1490.20">
    <property type="entry name" value="ATP-grasp fold, A domain"/>
    <property type="match status" value="1"/>
</dbReference>
<proteinExistence type="inferred from homology"/>
<keyword evidence="12 20" id="KW-0460">Magnesium</keyword>
<evidence type="ECO:0000256" key="12">
    <source>
        <dbReference type="ARBA" id="ARBA00022842"/>
    </source>
</evidence>
<dbReference type="PANTHER" id="PTHR23132">
    <property type="entry name" value="D-ALANINE--D-ALANINE LIGASE"/>
    <property type="match status" value="1"/>
</dbReference>
<evidence type="ECO:0000256" key="13">
    <source>
        <dbReference type="ARBA" id="ARBA00022960"/>
    </source>
</evidence>
<keyword evidence="15 20" id="KW-0464">Manganese</keyword>
<name>A0A7H1AZM6_9GAMM</name>
<evidence type="ECO:0000256" key="11">
    <source>
        <dbReference type="ARBA" id="ARBA00022840"/>
    </source>
</evidence>
<dbReference type="GO" id="GO:0005829">
    <property type="term" value="C:cytosol"/>
    <property type="evidence" value="ECO:0007669"/>
    <property type="project" value="TreeGrafter"/>
</dbReference>
<keyword evidence="11 21" id="KW-0067">ATP-binding</keyword>